<protein>
    <recommendedName>
        <fullName evidence="12">ATP synthase F1 subunit gamma</fullName>
    </recommendedName>
</protein>
<keyword evidence="6" id="KW-0406">Ion transport</keyword>
<dbReference type="PANTHER" id="PTHR11693">
    <property type="entry name" value="ATP SYNTHASE GAMMA CHAIN"/>
    <property type="match status" value="1"/>
</dbReference>
<keyword evidence="5" id="KW-0375">Hydrogen ion transport</keyword>
<comment type="function">
    <text evidence="1">Produces ATP from ADP in the presence of a proton gradient across the membrane. The gamma chain is believed to be important in regulating ATPase activity and the flow of protons through the CF(0) complex.</text>
</comment>
<comment type="similarity">
    <text evidence="3">Belongs to the ATPase gamma chain family.</text>
</comment>
<dbReference type="Proteomes" id="UP000183245">
    <property type="component" value="Unassembled WGS sequence"/>
</dbReference>
<name>A0A1J5IVY2_9BACT</name>
<gene>
    <name evidence="10" type="ORF">AUK40_04965</name>
</gene>
<dbReference type="PANTHER" id="PTHR11693:SF22">
    <property type="entry name" value="ATP SYNTHASE SUBUNIT GAMMA, MITOCHONDRIAL"/>
    <property type="match status" value="1"/>
</dbReference>
<organism evidence="10 11">
    <name type="scientific">Candidatus Wirthbacteria bacterium CG2_30_54_11</name>
    <dbReference type="NCBI Taxonomy" id="1817892"/>
    <lineage>
        <taxon>Bacteria</taxon>
        <taxon>Candidatus Wirthbacteria</taxon>
    </lineage>
</organism>
<evidence type="ECO:0000256" key="5">
    <source>
        <dbReference type="ARBA" id="ARBA00022781"/>
    </source>
</evidence>
<evidence type="ECO:0000256" key="9">
    <source>
        <dbReference type="ARBA" id="ARBA00023310"/>
    </source>
</evidence>
<evidence type="ECO:0000256" key="2">
    <source>
        <dbReference type="ARBA" id="ARBA00004170"/>
    </source>
</evidence>
<dbReference type="SUPFAM" id="SSF52943">
    <property type="entry name" value="ATP synthase (F1-ATPase), gamma subunit"/>
    <property type="match status" value="1"/>
</dbReference>
<keyword evidence="4" id="KW-0813">Transport</keyword>
<reference evidence="10 11" key="1">
    <citation type="journal article" date="2016" name="Environ. Microbiol.">
        <title>Genomic resolution of a cold subsurface aquifer community provides metabolic insights for novel microbes adapted to high CO concentrations.</title>
        <authorList>
            <person name="Probst A.J."/>
            <person name="Castelle C.J."/>
            <person name="Singh A."/>
            <person name="Brown C.T."/>
            <person name="Anantharaman K."/>
            <person name="Sharon I."/>
            <person name="Hug L.A."/>
            <person name="Burstein D."/>
            <person name="Emerson J.B."/>
            <person name="Thomas B.C."/>
            <person name="Banfield J.F."/>
        </authorList>
    </citation>
    <scope>NUCLEOTIDE SEQUENCE [LARGE SCALE GENOMIC DNA]</scope>
    <source>
        <strain evidence="10">CG2_30_54_11</strain>
    </source>
</reference>
<comment type="subcellular location">
    <subcellularLocation>
        <location evidence="2">Membrane</location>
        <topology evidence="2">Peripheral membrane protein</topology>
    </subcellularLocation>
</comment>
<dbReference type="Gene3D" id="1.10.287.80">
    <property type="entry name" value="ATP synthase, gamma subunit, helix hairpin domain"/>
    <property type="match status" value="1"/>
</dbReference>
<keyword evidence="7" id="KW-0472">Membrane</keyword>
<dbReference type="GO" id="GO:0045259">
    <property type="term" value="C:proton-transporting ATP synthase complex"/>
    <property type="evidence" value="ECO:0007669"/>
    <property type="project" value="UniProtKB-KW"/>
</dbReference>
<dbReference type="InterPro" id="IPR000131">
    <property type="entry name" value="ATP_synth_F1_gsu"/>
</dbReference>
<evidence type="ECO:0000256" key="3">
    <source>
        <dbReference type="ARBA" id="ARBA00007681"/>
    </source>
</evidence>
<evidence type="ECO:0000256" key="7">
    <source>
        <dbReference type="ARBA" id="ARBA00023136"/>
    </source>
</evidence>
<evidence type="ECO:0000256" key="8">
    <source>
        <dbReference type="ARBA" id="ARBA00023196"/>
    </source>
</evidence>
<dbReference type="Gene3D" id="3.40.1380.10">
    <property type="match status" value="1"/>
</dbReference>
<evidence type="ECO:0008006" key="12">
    <source>
        <dbReference type="Google" id="ProtNLM"/>
    </source>
</evidence>
<dbReference type="Pfam" id="PF00231">
    <property type="entry name" value="ATP-synt"/>
    <property type="match status" value="1"/>
</dbReference>
<evidence type="ECO:0000256" key="6">
    <source>
        <dbReference type="ARBA" id="ARBA00023065"/>
    </source>
</evidence>
<dbReference type="AlphaFoldDB" id="A0A1J5IVY2"/>
<sequence>MKTLTQLRVEKDNLLGLGELTDALKYLSAAKMGKIKKKVLANRYFLQEALTTKTELQKYVYLLKKENKDKTKKKKVAEAENVDSANSLIVSVMSNQGLCGQFNGQLAKKIIRDFPAGGPDLVIIGKRGKGYFGRSAFADKLTVVDVPESVSIEDLEKVFTRIKLYSHVYIYYNMYVTAVKSEPVQAAFSASPDEETKEDDTNKGKKNAVQEDTVARTYIVEPNFDDVLDYFQSVIAEAVFVQQVLESRLAEYNSRMLAMKEANDNIIELLNQQKKEYNRVRRTKINQALTEVSAGRALW</sequence>
<dbReference type="PRINTS" id="PR00126">
    <property type="entry name" value="ATPASEGAMMA"/>
</dbReference>
<comment type="caution">
    <text evidence="10">The sequence shown here is derived from an EMBL/GenBank/DDBJ whole genome shotgun (WGS) entry which is preliminary data.</text>
</comment>
<evidence type="ECO:0000313" key="10">
    <source>
        <dbReference type="EMBL" id="OIP96438.1"/>
    </source>
</evidence>
<keyword evidence="9" id="KW-0066">ATP synthesis</keyword>
<dbReference type="InterPro" id="IPR035968">
    <property type="entry name" value="ATP_synth_F1_ATPase_gsu"/>
</dbReference>
<proteinExistence type="inferred from homology"/>
<evidence type="ECO:0000313" key="11">
    <source>
        <dbReference type="Proteomes" id="UP000183245"/>
    </source>
</evidence>
<evidence type="ECO:0000256" key="4">
    <source>
        <dbReference type="ARBA" id="ARBA00022448"/>
    </source>
</evidence>
<dbReference type="STRING" id="1817892.AUK40_04965"/>
<dbReference type="GO" id="GO:0046933">
    <property type="term" value="F:proton-transporting ATP synthase activity, rotational mechanism"/>
    <property type="evidence" value="ECO:0007669"/>
    <property type="project" value="InterPro"/>
</dbReference>
<accession>A0A1J5IVY2</accession>
<evidence type="ECO:0000256" key="1">
    <source>
        <dbReference type="ARBA" id="ARBA00003456"/>
    </source>
</evidence>
<keyword evidence="8" id="KW-0139">CF(1)</keyword>
<dbReference type="EMBL" id="MNZT01000085">
    <property type="protein sequence ID" value="OIP96438.1"/>
    <property type="molecule type" value="Genomic_DNA"/>
</dbReference>